<keyword evidence="2" id="KW-1185">Reference proteome</keyword>
<accession>A0A3M4AZC5</accession>
<protein>
    <submittedName>
        <fullName evidence="1">Uncharacterized protein</fullName>
    </submittedName>
</protein>
<sequence length="325" mass="36671">MFILPGHLPAKIVIAITLDPTIRQLLFKQLPTLIPNQLLTAVIRIPNLRQLPVFVVAVGSRISVRIGPANDIALITPLILPNRFTTPHNPYEPIVMLVGRRLILPRKQRHQASSVVVLIRRHRPQRVLLNRQPAFFIVGFKVLGTVRIHPLHQPRPLIMHVDFLAAVGVKHRDLPVVIPGIPRVHLRKAGPMPHTPRRLASPFPLPKEARPTGQTTLKNDVLFVVPINLAFTDSIGRRNQSPSTVIRVGNNVLFRYPDKRLKTRGPMDLIIHRHDPPRRITQKQRTPDTVIQPLNLPQIIAGNAQPVVIRIADRRQHTVAKVVEP</sequence>
<evidence type="ECO:0000313" key="2">
    <source>
        <dbReference type="Proteomes" id="UP000276587"/>
    </source>
</evidence>
<organism evidence="1 2">
    <name type="scientific">Pseudomonas marginalis pv. marginalis</name>
    <dbReference type="NCBI Taxonomy" id="97473"/>
    <lineage>
        <taxon>Bacteria</taxon>
        <taxon>Pseudomonadati</taxon>
        <taxon>Pseudomonadota</taxon>
        <taxon>Gammaproteobacteria</taxon>
        <taxon>Pseudomonadales</taxon>
        <taxon>Pseudomonadaceae</taxon>
        <taxon>Pseudomonas</taxon>
    </lineage>
</organism>
<name>A0A3M4AZC5_PSEMA</name>
<dbReference type="Proteomes" id="UP000276587">
    <property type="component" value="Unassembled WGS sequence"/>
</dbReference>
<reference evidence="1 2" key="1">
    <citation type="submission" date="2018-08" db="EMBL/GenBank/DDBJ databases">
        <title>Recombination of ecologically and evolutionarily significant loci maintains genetic cohesion in the Pseudomonas syringae species complex.</title>
        <authorList>
            <person name="Dillon M."/>
            <person name="Thakur S."/>
            <person name="Almeida R.N.D."/>
            <person name="Weir B.S."/>
            <person name="Guttman D.S."/>
        </authorList>
    </citation>
    <scope>NUCLEOTIDE SEQUENCE [LARGE SCALE GENOMIC DNA]</scope>
    <source>
        <strain evidence="1 2">ICMP 3555</strain>
    </source>
</reference>
<comment type="caution">
    <text evidence="1">The sequence shown here is derived from an EMBL/GenBank/DDBJ whole genome shotgun (WGS) entry which is preliminary data.</text>
</comment>
<gene>
    <name evidence="1" type="ORF">ALQ29_05539</name>
</gene>
<dbReference type="AlphaFoldDB" id="A0A3M4AZC5"/>
<dbReference type="EMBL" id="RBQF01000101">
    <property type="protein sequence ID" value="RMP11594.1"/>
    <property type="molecule type" value="Genomic_DNA"/>
</dbReference>
<proteinExistence type="predicted"/>
<evidence type="ECO:0000313" key="1">
    <source>
        <dbReference type="EMBL" id="RMP11594.1"/>
    </source>
</evidence>